<sequence>MSAARPDVSGSTSRRRDGRLLEVSCSHHEPLIRREAKHGPLEPQRDGDTQQQERLEDLVGGGRIRCPKCSWQPRKSDRWACRCGCEWNTFDTAAKCPDCGMQWRHTRCLRCYEWSLHVDWYTSKPPEPGGAG</sequence>
<dbReference type="EMBL" id="JAXIVS010000007">
    <property type="protein sequence ID" value="MDY7229132.1"/>
    <property type="molecule type" value="Genomic_DNA"/>
</dbReference>
<organism evidence="2 3">
    <name type="scientific">Hyalangium rubrum</name>
    <dbReference type="NCBI Taxonomy" id="3103134"/>
    <lineage>
        <taxon>Bacteria</taxon>
        <taxon>Pseudomonadati</taxon>
        <taxon>Myxococcota</taxon>
        <taxon>Myxococcia</taxon>
        <taxon>Myxococcales</taxon>
        <taxon>Cystobacterineae</taxon>
        <taxon>Archangiaceae</taxon>
        <taxon>Hyalangium</taxon>
    </lineage>
</organism>
<protein>
    <submittedName>
        <fullName evidence="2">Uncharacterized protein</fullName>
    </submittedName>
</protein>
<keyword evidence="3" id="KW-1185">Reference proteome</keyword>
<evidence type="ECO:0000256" key="1">
    <source>
        <dbReference type="SAM" id="MobiDB-lite"/>
    </source>
</evidence>
<evidence type="ECO:0000313" key="2">
    <source>
        <dbReference type="EMBL" id="MDY7229132.1"/>
    </source>
</evidence>
<name>A0ABU5H7M2_9BACT</name>
<comment type="caution">
    <text evidence="2">The sequence shown here is derived from an EMBL/GenBank/DDBJ whole genome shotgun (WGS) entry which is preliminary data.</text>
</comment>
<feature type="region of interest" description="Disordered" evidence="1">
    <location>
        <begin position="27"/>
        <end position="52"/>
    </location>
</feature>
<gene>
    <name evidence="2" type="ORF">SYV04_22150</name>
</gene>
<proteinExistence type="predicted"/>
<evidence type="ECO:0000313" key="3">
    <source>
        <dbReference type="Proteomes" id="UP001291309"/>
    </source>
</evidence>
<dbReference type="RefSeq" id="WP_321547852.1">
    <property type="nucleotide sequence ID" value="NZ_JAXIVS010000007.1"/>
</dbReference>
<accession>A0ABU5H7M2</accession>
<reference evidence="2 3" key="1">
    <citation type="submission" date="2023-12" db="EMBL/GenBank/DDBJ databases">
        <title>the genome sequence of Hyalangium sp. s54d21.</title>
        <authorList>
            <person name="Zhang X."/>
        </authorList>
    </citation>
    <scope>NUCLEOTIDE SEQUENCE [LARGE SCALE GENOMIC DNA]</scope>
    <source>
        <strain evidence="3">s54d21</strain>
    </source>
</reference>
<dbReference type="Proteomes" id="UP001291309">
    <property type="component" value="Unassembled WGS sequence"/>
</dbReference>
<feature type="region of interest" description="Disordered" evidence="1">
    <location>
        <begin position="1"/>
        <end position="20"/>
    </location>
</feature>